<keyword evidence="4 5" id="KW-0539">Nucleus</keyword>
<evidence type="ECO:0000256" key="1">
    <source>
        <dbReference type="ARBA" id="ARBA00004123"/>
    </source>
</evidence>
<dbReference type="Gene3D" id="1.10.10.60">
    <property type="entry name" value="Homeodomain-like"/>
    <property type="match status" value="1"/>
</dbReference>
<evidence type="ECO:0000256" key="4">
    <source>
        <dbReference type="ARBA" id="ARBA00023242"/>
    </source>
</evidence>
<dbReference type="InterPro" id="IPR020479">
    <property type="entry name" value="HD_metazoa"/>
</dbReference>
<comment type="subcellular location">
    <subcellularLocation>
        <location evidence="1 5 6">Nucleus</location>
    </subcellularLocation>
</comment>
<dbReference type="PROSITE" id="PS00027">
    <property type="entry name" value="HOMEOBOX_1"/>
    <property type="match status" value="1"/>
</dbReference>
<evidence type="ECO:0000256" key="5">
    <source>
        <dbReference type="PROSITE-ProRule" id="PRU00108"/>
    </source>
</evidence>
<protein>
    <recommendedName>
        <fullName evidence="8">Homeobox domain-containing protein</fullName>
    </recommendedName>
</protein>
<dbReference type="InterPro" id="IPR017970">
    <property type="entry name" value="Homeobox_CS"/>
</dbReference>
<evidence type="ECO:0000313" key="9">
    <source>
        <dbReference type="EMBL" id="KAK0397257.1"/>
    </source>
</evidence>
<dbReference type="GO" id="GO:0000978">
    <property type="term" value="F:RNA polymerase II cis-regulatory region sequence-specific DNA binding"/>
    <property type="evidence" value="ECO:0007669"/>
    <property type="project" value="TreeGrafter"/>
</dbReference>
<proteinExistence type="predicted"/>
<evidence type="ECO:0000256" key="7">
    <source>
        <dbReference type="SAM" id="MobiDB-lite"/>
    </source>
</evidence>
<sequence length="255" mass="28588">MSRDDRFAFSISHLLQPNSSTTSTVSKVSEAAVKRKVASDSATTADHSSAEAFHVFEAQSSSAPALNYCNSDSSPPLAETAESSSSRTSPELSEPMEMNHPFSSPQWYNAVNYVSMATQQISQHLASSAAAQQSLIPGGWDPRIPWIYPYIHKTQQKRKGGQIRFTNEQTDALEQKFDNHKYLSPQERKKLAKSLQLSERQVKTWFQNRRAKWRRIRKDGEDDEDIISSGGSRPITSYGIAHRNSYTPFCSRLGP</sequence>
<dbReference type="InterPro" id="IPR009057">
    <property type="entry name" value="Homeodomain-like_sf"/>
</dbReference>
<name>A0AA39H3U1_9BILA</name>
<dbReference type="Pfam" id="PF00046">
    <property type="entry name" value="Homeodomain"/>
    <property type="match status" value="1"/>
</dbReference>
<dbReference type="EMBL" id="JAUCMV010000005">
    <property type="protein sequence ID" value="KAK0397257.1"/>
    <property type="molecule type" value="Genomic_DNA"/>
</dbReference>
<organism evidence="9 10">
    <name type="scientific">Steinernema hermaphroditum</name>
    <dbReference type="NCBI Taxonomy" id="289476"/>
    <lineage>
        <taxon>Eukaryota</taxon>
        <taxon>Metazoa</taxon>
        <taxon>Ecdysozoa</taxon>
        <taxon>Nematoda</taxon>
        <taxon>Chromadorea</taxon>
        <taxon>Rhabditida</taxon>
        <taxon>Tylenchina</taxon>
        <taxon>Panagrolaimomorpha</taxon>
        <taxon>Strongyloidoidea</taxon>
        <taxon>Steinernematidae</taxon>
        <taxon>Steinernema</taxon>
    </lineage>
</organism>
<feature type="compositionally biased region" description="Polar residues" evidence="7">
    <location>
        <begin position="65"/>
        <end position="74"/>
    </location>
</feature>
<evidence type="ECO:0000256" key="3">
    <source>
        <dbReference type="ARBA" id="ARBA00023155"/>
    </source>
</evidence>
<dbReference type="PANTHER" id="PTHR24324">
    <property type="entry name" value="HOMEOBOX PROTEIN HHEX"/>
    <property type="match status" value="1"/>
</dbReference>
<dbReference type="InterPro" id="IPR051000">
    <property type="entry name" value="Homeobox_DNA-bind_prot"/>
</dbReference>
<dbReference type="InterPro" id="IPR001356">
    <property type="entry name" value="HD"/>
</dbReference>
<feature type="DNA-binding region" description="Homeobox" evidence="5">
    <location>
        <begin position="158"/>
        <end position="217"/>
    </location>
</feature>
<evidence type="ECO:0000313" key="10">
    <source>
        <dbReference type="Proteomes" id="UP001175271"/>
    </source>
</evidence>
<dbReference type="GO" id="GO:0000981">
    <property type="term" value="F:DNA-binding transcription factor activity, RNA polymerase II-specific"/>
    <property type="evidence" value="ECO:0007669"/>
    <property type="project" value="InterPro"/>
</dbReference>
<feature type="domain" description="Homeobox" evidence="8">
    <location>
        <begin position="156"/>
        <end position="216"/>
    </location>
</feature>
<dbReference type="CDD" id="cd00086">
    <property type="entry name" value="homeodomain"/>
    <property type="match status" value="1"/>
</dbReference>
<dbReference type="GO" id="GO:0005634">
    <property type="term" value="C:nucleus"/>
    <property type="evidence" value="ECO:0007669"/>
    <property type="project" value="UniProtKB-SubCell"/>
</dbReference>
<dbReference type="GO" id="GO:0030154">
    <property type="term" value="P:cell differentiation"/>
    <property type="evidence" value="ECO:0007669"/>
    <property type="project" value="TreeGrafter"/>
</dbReference>
<dbReference type="PRINTS" id="PR00024">
    <property type="entry name" value="HOMEOBOX"/>
</dbReference>
<gene>
    <name evidence="9" type="ORF">QR680_002052</name>
</gene>
<dbReference type="SMART" id="SM00389">
    <property type="entry name" value="HOX"/>
    <property type="match status" value="1"/>
</dbReference>
<evidence type="ECO:0000256" key="2">
    <source>
        <dbReference type="ARBA" id="ARBA00023125"/>
    </source>
</evidence>
<dbReference type="AlphaFoldDB" id="A0AA39H3U1"/>
<comment type="caution">
    <text evidence="9">The sequence shown here is derived from an EMBL/GenBank/DDBJ whole genome shotgun (WGS) entry which is preliminary data.</text>
</comment>
<accession>A0AA39H3U1</accession>
<evidence type="ECO:0000256" key="6">
    <source>
        <dbReference type="RuleBase" id="RU000682"/>
    </source>
</evidence>
<dbReference type="PANTHER" id="PTHR24324:SF5">
    <property type="entry name" value="HEMATOPOIETICALLY-EXPRESSED HOMEOBOX PROTEIN HHEX"/>
    <property type="match status" value="1"/>
</dbReference>
<dbReference type="PROSITE" id="PS50071">
    <property type="entry name" value="HOMEOBOX_2"/>
    <property type="match status" value="1"/>
</dbReference>
<dbReference type="SUPFAM" id="SSF46689">
    <property type="entry name" value="Homeodomain-like"/>
    <property type="match status" value="1"/>
</dbReference>
<keyword evidence="10" id="KW-1185">Reference proteome</keyword>
<feature type="region of interest" description="Disordered" evidence="7">
    <location>
        <begin position="65"/>
        <end position="98"/>
    </location>
</feature>
<keyword evidence="3 5" id="KW-0371">Homeobox</keyword>
<dbReference type="Proteomes" id="UP001175271">
    <property type="component" value="Unassembled WGS sequence"/>
</dbReference>
<keyword evidence="2 5" id="KW-0238">DNA-binding</keyword>
<reference evidence="9" key="1">
    <citation type="submission" date="2023-06" db="EMBL/GenBank/DDBJ databases">
        <title>Genomic analysis of the entomopathogenic nematode Steinernema hermaphroditum.</title>
        <authorList>
            <person name="Schwarz E.M."/>
            <person name="Heppert J.K."/>
            <person name="Baniya A."/>
            <person name="Schwartz H.T."/>
            <person name="Tan C.-H."/>
            <person name="Antoshechkin I."/>
            <person name="Sternberg P.W."/>
            <person name="Goodrich-Blair H."/>
            <person name="Dillman A.R."/>
        </authorList>
    </citation>
    <scope>NUCLEOTIDE SEQUENCE</scope>
    <source>
        <strain evidence="9">PS9179</strain>
        <tissue evidence="9">Whole animal</tissue>
    </source>
</reference>
<feature type="compositionally biased region" description="Low complexity" evidence="7">
    <location>
        <begin position="77"/>
        <end position="95"/>
    </location>
</feature>
<evidence type="ECO:0000259" key="8">
    <source>
        <dbReference type="PROSITE" id="PS50071"/>
    </source>
</evidence>